<reference evidence="8 9" key="1">
    <citation type="submission" date="2020-07" db="EMBL/GenBank/DDBJ databases">
        <authorList>
            <person name="Xu S."/>
            <person name="Li A."/>
        </authorList>
    </citation>
    <scope>NUCLEOTIDE SEQUENCE [LARGE SCALE GENOMIC DNA]</scope>
    <source>
        <strain evidence="8 9">SG-8</strain>
    </source>
</reference>
<dbReference type="PROSITE" id="PS51755">
    <property type="entry name" value="OMPR_PHOB"/>
    <property type="match status" value="1"/>
</dbReference>
<feature type="domain" description="OmpR/PhoB-type" evidence="7">
    <location>
        <begin position="134"/>
        <end position="235"/>
    </location>
</feature>
<dbReference type="PANTHER" id="PTHR48111:SF67">
    <property type="entry name" value="TRANSCRIPTIONAL REGULATORY PROTEIN TCTD"/>
    <property type="match status" value="1"/>
</dbReference>
<feature type="DNA-binding region" description="OmpR/PhoB-type" evidence="5">
    <location>
        <begin position="134"/>
        <end position="235"/>
    </location>
</feature>
<keyword evidence="4" id="KW-0597">Phosphoprotein</keyword>
<dbReference type="GO" id="GO:0005829">
    <property type="term" value="C:cytosol"/>
    <property type="evidence" value="ECO:0007669"/>
    <property type="project" value="TreeGrafter"/>
</dbReference>
<sequence length="237" mass="25959">MDVGAQTEPKASLRVALLEDDRLLRERVLEPGLRNFGFTVTSMETAAELDGFLRSERFDLLVLDVGLPDSDGFTVVRQVRASHPAMGVVMLTGRNGTPDRVRGLSDGADAYLAKPVELDLLAATLYSVARRLEPPVAPRADGWQLMRGGWVLSSPEGAEVALTEAERRVLDLLARHDGEIVQREDIIASLTDNVHDYDPHRLDSLLHRLRRKVERVAGCPLPLSAAHGRGYVLALGA</sequence>
<proteinExistence type="predicted"/>
<gene>
    <name evidence="8" type="ORF">H4F99_06745</name>
</gene>
<dbReference type="PANTHER" id="PTHR48111">
    <property type="entry name" value="REGULATOR OF RPOS"/>
    <property type="match status" value="1"/>
</dbReference>
<dbReference type="SUPFAM" id="SSF52172">
    <property type="entry name" value="CheY-like"/>
    <property type="match status" value="1"/>
</dbReference>
<keyword evidence="3" id="KW-0804">Transcription</keyword>
<dbReference type="GO" id="GO:0000156">
    <property type="term" value="F:phosphorelay response regulator activity"/>
    <property type="evidence" value="ECO:0007669"/>
    <property type="project" value="TreeGrafter"/>
</dbReference>
<feature type="modified residue" description="4-aspartylphosphate" evidence="4">
    <location>
        <position position="64"/>
    </location>
</feature>
<dbReference type="InterPro" id="IPR001867">
    <property type="entry name" value="OmpR/PhoB-type_DNA-bd"/>
</dbReference>
<dbReference type="CDD" id="cd00383">
    <property type="entry name" value="trans_reg_C"/>
    <property type="match status" value="1"/>
</dbReference>
<evidence type="ECO:0000259" key="6">
    <source>
        <dbReference type="PROSITE" id="PS50110"/>
    </source>
</evidence>
<dbReference type="InterPro" id="IPR036388">
    <property type="entry name" value="WH-like_DNA-bd_sf"/>
</dbReference>
<keyword evidence="2 5" id="KW-0238">DNA-binding</keyword>
<dbReference type="InterPro" id="IPR011006">
    <property type="entry name" value="CheY-like_superfamily"/>
</dbReference>
<dbReference type="GO" id="GO:0000976">
    <property type="term" value="F:transcription cis-regulatory region binding"/>
    <property type="evidence" value="ECO:0007669"/>
    <property type="project" value="TreeGrafter"/>
</dbReference>
<protein>
    <submittedName>
        <fullName evidence="8">Response regulator transcription factor</fullName>
    </submittedName>
</protein>
<dbReference type="AlphaFoldDB" id="A0A7W3YEI6"/>
<dbReference type="Gene3D" id="1.10.10.10">
    <property type="entry name" value="Winged helix-like DNA-binding domain superfamily/Winged helix DNA-binding domain"/>
    <property type="match status" value="1"/>
</dbReference>
<dbReference type="GO" id="GO:0032993">
    <property type="term" value="C:protein-DNA complex"/>
    <property type="evidence" value="ECO:0007669"/>
    <property type="project" value="TreeGrafter"/>
</dbReference>
<evidence type="ECO:0000256" key="5">
    <source>
        <dbReference type="PROSITE-ProRule" id="PRU01091"/>
    </source>
</evidence>
<evidence type="ECO:0000256" key="4">
    <source>
        <dbReference type="PROSITE-ProRule" id="PRU00169"/>
    </source>
</evidence>
<dbReference type="InterPro" id="IPR001789">
    <property type="entry name" value="Sig_transdc_resp-reg_receiver"/>
</dbReference>
<comment type="caution">
    <text evidence="8">The sequence shown here is derived from an EMBL/GenBank/DDBJ whole genome shotgun (WGS) entry which is preliminary data.</text>
</comment>
<evidence type="ECO:0000313" key="9">
    <source>
        <dbReference type="Proteomes" id="UP000552587"/>
    </source>
</evidence>
<keyword evidence="1" id="KW-0805">Transcription regulation</keyword>
<dbReference type="EMBL" id="JACHTE010000004">
    <property type="protein sequence ID" value="MBB1088187.1"/>
    <property type="molecule type" value="Genomic_DNA"/>
</dbReference>
<evidence type="ECO:0000256" key="2">
    <source>
        <dbReference type="ARBA" id="ARBA00023125"/>
    </source>
</evidence>
<evidence type="ECO:0000259" key="7">
    <source>
        <dbReference type="PROSITE" id="PS51755"/>
    </source>
</evidence>
<evidence type="ECO:0000256" key="3">
    <source>
        <dbReference type="ARBA" id="ARBA00023163"/>
    </source>
</evidence>
<dbReference type="SMART" id="SM00862">
    <property type="entry name" value="Trans_reg_C"/>
    <property type="match status" value="1"/>
</dbReference>
<dbReference type="InterPro" id="IPR039420">
    <property type="entry name" value="WalR-like"/>
</dbReference>
<dbReference type="Gene3D" id="3.40.50.2300">
    <property type="match status" value="1"/>
</dbReference>
<dbReference type="InterPro" id="IPR016032">
    <property type="entry name" value="Sig_transdc_resp-reg_C-effctor"/>
</dbReference>
<dbReference type="GO" id="GO:0006355">
    <property type="term" value="P:regulation of DNA-templated transcription"/>
    <property type="evidence" value="ECO:0007669"/>
    <property type="project" value="InterPro"/>
</dbReference>
<keyword evidence="9" id="KW-1185">Reference proteome</keyword>
<dbReference type="PROSITE" id="PS50110">
    <property type="entry name" value="RESPONSE_REGULATORY"/>
    <property type="match status" value="1"/>
</dbReference>
<evidence type="ECO:0000313" key="8">
    <source>
        <dbReference type="EMBL" id="MBB1088187.1"/>
    </source>
</evidence>
<accession>A0A7W3YEI6</accession>
<dbReference type="SMART" id="SM00448">
    <property type="entry name" value="REC"/>
    <property type="match status" value="1"/>
</dbReference>
<feature type="domain" description="Response regulatory" evidence="6">
    <location>
        <begin position="15"/>
        <end position="129"/>
    </location>
</feature>
<name>A0A7W3YEI6_9GAMM</name>
<dbReference type="SUPFAM" id="SSF46894">
    <property type="entry name" value="C-terminal effector domain of the bipartite response regulators"/>
    <property type="match status" value="1"/>
</dbReference>
<dbReference type="Proteomes" id="UP000552587">
    <property type="component" value="Unassembled WGS sequence"/>
</dbReference>
<dbReference type="Pfam" id="PF00072">
    <property type="entry name" value="Response_reg"/>
    <property type="match status" value="1"/>
</dbReference>
<organism evidence="8 9">
    <name type="scientific">Marilutibacter penaei</name>
    <dbReference type="NCBI Taxonomy" id="2759900"/>
    <lineage>
        <taxon>Bacteria</taxon>
        <taxon>Pseudomonadati</taxon>
        <taxon>Pseudomonadota</taxon>
        <taxon>Gammaproteobacteria</taxon>
        <taxon>Lysobacterales</taxon>
        <taxon>Lysobacteraceae</taxon>
        <taxon>Marilutibacter</taxon>
    </lineage>
</organism>
<evidence type="ECO:0000256" key="1">
    <source>
        <dbReference type="ARBA" id="ARBA00023015"/>
    </source>
</evidence>
<dbReference type="Pfam" id="PF00486">
    <property type="entry name" value="Trans_reg_C"/>
    <property type="match status" value="1"/>
</dbReference>